<accession>A0A9P9HN29</accession>
<name>A0A9P9HN29_FUSSL</name>
<evidence type="ECO:0000313" key="2">
    <source>
        <dbReference type="Proteomes" id="UP000736672"/>
    </source>
</evidence>
<comment type="caution">
    <text evidence="1">The sequence shown here is derived from an EMBL/GenBank/DDBJ whole genome shotgun (WGS) entry which is preliminary data.</text>
</comment>
<dbReference type="AlphaFoldDB" id="A0A9P9HN29"/>
<dbReference type="Proteomes" id="UP000736672">
    <property type="component" value="Unassembled WGS sequence"/>
</dbReference>
<organism evidence="1 2">
    <name type="scientific">Fusarium solani</name>
    <name type="common">Filamentous fungus</name>
    <dbReference type="NCBI Taxonomy" id="169388"/>
    <lineage>
        <taxon>Eukaryota</taxon>
        <taxon>Fungi</taxon>
        <taxon>Dikarya</taxon>
        <taxon>Ascomycota</taxon>
        <taxon>Pezizomycotina</taxon>
        <taxon>Sordariomycetes</taxon>
        <taxon>Hypocreomycetidae</taxon>
        <taxon>Hypocreales</taxon>
        <taxon>Nectriaceae</taxon>
        <taxon>Fusarium</taxon>
        <taxon>Fusarium solani species complex</taxon>
    </lineage>
</organism>
<sequence>MDSLGYFHFFYLPPEIRIEIIRTYLEPSPEEFYIIEPGELLENHQFLPNYNSRNILALLLTSRQMSQEAEPLASSHIFFRADQYGVGLFVHGNLHWDRLEHLTVMSFEGNLLDSDTPCSWSTRGNEQDKKRSNMKDHDIKCNVSPTIEVGREAWHPWKACITSLLEALSECENIRTIRFKGVRPYQWAEYFWFFFKDHSRTYPGAFGRLRRWLEPPSSPEHHQPDAADISGS</sequence>
<proteinExistence type="predicted"/>
<evidence type="ECO:0000313" key="1">
    <source>
        <dbReference type="EMBL" id="KAH7260256.1"/>
    </source>
</evidence>
<dbReference type="EMBL" id="JAGTJS010000008">
    <property type="protein sequence ID" value="KAH7260256.1"/>
    <property type="molecule type" value="Genomic_DNA"/>
</dbReference>
<gene>
    <name evidence="1" type="ORF">B0J15DRAFT_464985</name>
</gene>
<keyword evidence="2" id="KW-1185">Reference proteome</keyword>
<reference evidence="1" key="1">
    <citation type="journal article" date="2021" name="Nat. Commun.">
        <title>Genetic determinants of endophytism in the Arabidopsis root mycobiome.</title>
        <authorList>
            <person name="Mesny F."/>
            <person name="Miyauchi S."/>
            <person name="Thiergart T."/>
            <person name="Pickel B."/>
            <person name="Atanasova L."/>
            <person name="Karlsson M."/>
            <person name="Huettel B."/>
            <person name="Barry K.W."/>
            <person name="Haridas S."/>
            <person name="Chen C."/>
            <person name="Bauer D."/>
            <person name="Andreopoulos W."/>
            <person name="Pangilinan J."/>
            <person name="LaButti K."/>
            <person name="Riley R."/>
            <person name="Lipzen A."/>
            <person name="Clum A."/>
            <person name="Drula E."/>
            <person name="Henrissat B."/>
            <person name="Kohler A."/>
            <person name="Grigoriev I.V."/>
            <person name="Martin F.M."/>
            <person name="Hacquard S."/>
        </authorList>
    </citation>
    <scope>NUCLEOTIDE SEQUENCE</scope>
    <source>
        <strain evidence="1">FSSC 5 MPI-SDFR-AT-0091</strain>
    </source>
</reference>
<protein>
    <submittedName>
        <fullName evidence="1">Uncharacterized protein</fullName>
    </submittedName>
</protein>
<dbReference type="OrthoDB" id="62952at2759"/>